<gene>
    <name evidence="2" type="ORF">AMST5_01867</name>
</gene>
<organism evidence="2">
    <name type="scientific">freshwater sediment metagenome</name>
    <dbReference type="NCBI Taxonomy" id="556182"/>
    <lineage>
        <taxon>unclassified sequences</taxon>
        <taxon>metagenomes</taxon>
        <taxon>ecological metagenomes</taxon>
    </lineage>
</organism>
<sequence length="387" mass="42019">MSNPFHQLNDLAALAGDNQVHGVPRGLRADVGGPSAGDTTLSTARSFDPAPAYTPLPSGPHGHFAVLNSGDPASRLPPAAREKLRRLKAQANDMGAITRAATDRLFDAQQALQSVEQRVSVLRSNNIAGRNDAALREATAKRDAALAERDHAQAEVDARVERARPVREVVLQVERYIEREIVNYDVIEPAPAISLPGLRKGQSWADAVAEVRARIEKAAADKQAAIDAPWPSDHAKARARAEIEALAEKGTPSVMALLESERGGVEWPSVYRQAGIAMDGYKAVGRVGRDGYVHDPMAFSVWLHKDEIIRRIAAEIDAKADDRSALDPVQRAKKIAQAEQARFEAELVEERIIEQAEENGVVIERRDDCDPRCVLGLSPSLPAPRGL</sequence>
<dbReference type="AlphaFoldDB" id="A0AA48R9N7"/>
<evidence type="ECO:0000313" key="2">
    <source>
        <dbReference type="EMBL" id="CAJ0866516.1"/>
    </source>
</evidence>
<reference evidence="2" key="1">
    <citation type="submission" date="2023-07" db="EMBL/GenBank/DDBJ databases">
        <authorList>
            <person name="Pelsma A.J. K."/>
        </authorList>
    </citation>
    <scope>NUCLEOTIDE SEQUENCE</scope>
</reference>
<feature type="region of interest" description="Disordered" evidence="1">
    <location>
        <begin position="28"/>
        <end position="53"/>
    </location>
</feature>
<accession>A0AA48R9N7</accession>
<name>A0AA48R9N7_9ZZZZ</name>
<dbReference type="EMBL" id="OY288114">
    <property type="protein sequence ID" value="CAJ0866516.1"/>
    <property type="molecule type" value="Genomic_DNA"/>
</dbReference>
<evidence type="ECO:0000256" key="1">
    <source>
        <dbReference type="SAM" id="MobiDB-lite"/>
    </source>
</evidence>
<protein>
    <submittedName>
        <fullName evidence="2">Uncharacterized protein</fullName>
    </submittedName>
</protein>
<proteinExistence type="predicted"/>